<dbReference type="GO" id="GO:0006313">
    <property type="term" value="P:DNA transposition"/>
    <property type="evidence" value="ECO:0007669"/>
    <property type="project" value="InterPro"/>
</dbReference>
<evidence type="ECO:0000259" key="2">
    <source>
        <dbReference type="Pfam" id="PF02371"/>
    </source>
</evidence>
<reference evidence="3 4" key="1">
    <citation type="journal article" date="2011" name="EMBO J.">
        <title>Structural diversity of bacterial flagellar motors.</title>
        <authorList>
            <person name="Chen S."/>
            <person name="Beeby M."/>
            <person name="Murphy G.E."/>
            <person name="Leadbetter J.R."/>
            <person name="Hendrixson D.R."/>
            <person name="Briegel A."/>
            <person name="Li Z."/>
            <person name="Shi J."/>
            <person name="Tocheva E.I."/>
            <person name="Muller A."/>
            <person name="Dobro M.J."/>
            <person name="Jensen G.J."/>
        </authorList>
    </citation>
    <scope>NUCLEOTIDE SEQUENCE [LARGE SCALE GENOMIC DNA]</scope>
    <source>
        <strain evidence="3 4">DSM 6540</strain>
    </source>
</reference>
<organism evidence="3 4">
    <name type="scientific">Acetonema longum DSM 6540</name>
    <dbReference type="NCBI Taxonomy" id="1009370"/>
    <lineage>
        <taxon>Bacteria</taxon>
        <taxon>Bacillati</taxon>
        <taxon>Bacillota</taxon>
        <taxon>Negativicutes</taxon>
        <taxon>Acetonemataceae</taxon>
        <taxon>Acetonema</taxon>
    </lineage>
</organism>
<dbReference type="GO" id="GO:0004803">
    <property type="term" value="F:transposase activity"/>
    <property type="evidence" value="ECO:0007669"/>
    <property type="project" value="InterPro"/>
</dbReference>
<name>F7NQA6_9FIRM</name>
<comment type="caution">
    <text evidence="3">The sequence shown here is derived from an EMBL/GenBank/DDBJ whole genome shotgun (WGS) entry which is preliminary data.</text>
</comment>
<dbReference type="InterPro" id="IPR047650">
    <property type="entry name" value="Transpos_IS110"/>
</dbReference>
<dbReference type="GO" id="GO:0003677">
    <property type="term" value="F:DNA binding"/>
    <property type="evidence" value="ECO:0007669"/>
    <property type="project" value="InterPro"/>
</dbReference>
<dbReference type="InterPro" id="IPR003346">
    <property type="entry name" value="Transposase_20"/>
</dbReference>
<evidence type="ECO:0000313" key="4">
    <source>
        <dbReference type="Proteomes" id="UP000003240"/>
    </source>
</evidence>
<dbReference type="EMBL" id="AFGF01000287">
    <property type="protein sequence ID" value="EGO61776.1"/>
    <property type="molecule type" value="Genomic_DNA"/>
</dbReference>
<dbReference type="InterPro" id="IPR002525">
    <property type="entry name" value="Transp_IS110-like_N"/>
</dbReference>
<keyword evidence="4" id="KW-1185">Reference proteome</keyword>
<dbReference type="Pfam" id="PF02371">
    <property type="entry name" value="Transposase_20"/>
    <property type="match status" value="1"/>
</dbReference>
<accession>F7NQA6</accession>
<dbReference type="RefSeq" id="WP_004100068.1">
    <property type="nucleotide sequence ID" value="NZ_AFGF01000287.1"/>
</dbReference>
<sequence>KVKTDRVDAVELARLLFVHEFQPTAMPKESLLNLKVLTRTRGQIVKQRSHFLNQLQGAIEQIAPLFPNVLNPGSLTALNLLTQLPTPGQWLEKENQSTILTLVKTLSRHGQSYAQKTYANLLACAEDAQVTGLSLGSYGITVQQYATIILALDEQIKVLDKHIQIVSDTLPDIHLLLSIPGIGRTLAAIILGEIGDIGRFSRAKQLVAFSGIDPAVKQSGKFVGTRNKVTKRGSPFLRYALYLAATTSIRKAVKKAQVNPVLYEYYQKKLESKTKKQALGAIMNKLLRIIYSVLKNQRPFQLISPQQQVQMYKERLSKAA</sequence>
<dbReference type="PANTHER" id="PTHR33055">
    <property type="entry name" value="TRANSPOSASE FOR INSERTION SEQUENCE ELEMENT IS1111A"/>
    <property type="match status" value="1"/>
</dbReference>
<dbReference type="Pfam" id="PF01548">
    <property type="entry name" value="DEDD_Tnp_IS110"/>
    <property type="match status" value="1"/>
</dbReference>
<dbReference type="OrthoDB" id="9790935at2"/>
<dbReference type="NCBIfam" id="NF033542">
    <property type="entry name" value="transpos_IS110"/>
    <property type="match status" value="1"/>
</dbReference>
<dbReference type="Proteomes" id="UP000003240">
    <property type="component" value="Unassembled WGS sequence"/>
</dbReference>
<feature type="domain" description="Transposase IS110-like N-terminal" evidence="1">
    <location>
        <begin position="3"/>
        <end position="64"/>
    </location>
</feature>
<feature type="domain" description="Transposase IS116/IS110/IS902 C-terminal" evidence="2">
    <location>
        <begin position="174"/>
        <end position="259"/>
    </location>
</feature>
<evidence type="ECO:0000313" key="3">
    <source>
        <dbReference type="EMBL" id="EGO61776.1"/>
    </source>
</evidence>
<proteinExistence type="predicted"/>
<dbReference type="PANTHER" id="PTHR33055:SF13">
    <property type="entry name" value="TRANSPOSASE"/>
    <property type="match status" value="1"/>
</dbReference>
<dbReference type="STRING" id="1009370.ALO_21536"/>
<protein>
    <submittedName>
        <fullName evidence="3">Transposase IS116/IS110/IS902</fullName>
    </submittedName>
</protein>
<dbReference type="AlphaFoldDB" id="F7NQA6"/>
<dbReference type="eggNOG" id="COG3547">
    <property type="taxonomic scope" value="Bacteria"/>
</dbReference>
<gene>
    <name evidence="3" type="ORF">ALO_21536</name>
</gene>
<evidence type="ECO:0000259" key="1">
    <source>
        <dbReference type="Pfam" id="PF01548"/>
    </source>
</evidence>
<feature type="non-terminal residue" evidence="3">
    <location>
        <position position="1"/>
    </location>
</feature>